<name>A0A9Q0GYM9_9MAGN</name>
<keyword evidence="6" id="KW-0862">Zinc</keyword>
<evidence type="ECO:0000256" key="4">
    <source>
        <dbReference type="ARBA" id="ARBA00022737"/>
    </source>
</evidence>
<keyword evidence="3" id="KW-0479">Metal-binding</keyword>
<dbReference type="PROSITE" id="PS51017">
    <property type="entry name" value="CCT"/>
    <property type="match status" value="1"/>
</dbReference>
<evidence type="ECO:0000256" key="6">
    <source>
        <dbReference type="ARBA" id="ARBA00022833"/>
    </source>
</evidence>
<evidence type="ECO:0000313" key="13">
    <source>
        <dbReference type="Proteomes" id="UP001141806"/>
    </source>
</evidence>
<evidence type="ECO:0000256" key="9">
    <source>
        <dbReference type="PROSITE-ProRule" id="PRU00357"/>
    </source>
</evidence>
<dbReference type="Proteomes" id="UP001141806">
    <property type="component" value="Unassembled WGS sequence"/>
</dbReference>
<keyword evidence="7 9" id="KW-0539">Nucleus</keyword>
<feature type="domain" description="B box-type" evidence="10">
    <location>
        <begin position="39"/>
        <end position="86"/>
    </location>
</feature>
<comment type="subcellular location">
    <subcellularLocation>
        <location evidence="1 9">Nucleus</location>
    </subcellularLocation>
</comment>
<dbReference type="PANTHER" id="PTHR31717:SF58">
    <property type="entry name" value="ZINC FINGER PROTEIN CONSTANS-LIKE 13"/>
    <property type="match status" value="1"/>
</dbReference>
<evidence type="ECO:0008006" key="14">
    <source>
        <dbReference type="Google" id="ProtNLM"/>
    </source>
</evidence>
<gene>
    <name evidence="12" type="ORF">NE237_013384</name>
</gene>
<proteinExistence type="inferred from homology"/>
<reference evidence="12" key="1">
    <citation type="journal article" date="2023" name="Plant J.">
        <title>The genome of the king protea, Protea cynaroides.</title>
        <authorList>
            <person name="Chang J."/>
            <person name="Duong T.A."/>
            <person name="Schoeman C."/>
            <person name="Ma X."/>
            <person name="Roodt D."/>
            <person name="Barker N."/>
            <person name="Li Z."/>
            <person name="Van de Peer Y."/>
            <person name="Mizrachi E."/>
        </authorList>
    </citation>
    <scope>NUCLEOTIDE SEQUENCE</scope>
    <source>
        <tissue evidence="12">Young leaves</tissue>
    </source>
</reference>
<comment type="similarity">
    <text evidence="2">Belongs to the CONSTANS family.</text>
</comment>
<keyword evidence="13" id="KW-1185">Reference proteome</keyword>
<comment type="caution">
    <text evidence="12">The sequence shown here is derived from an EMBL/GenBank/DDBJ whole genome shotgun (WGS) entry which is preliminary data.</text>
</comment>
<dbReference type="PANTHER" id="PTHR31717">
    <property type="entry name" value="ZINC FINGER PROTEIN CONSTANS-LIKE 10"/>
    <property type="match status" value="1"/>
</dbReference>
<sequence>MADSEIYQRRREEHGGDAEGVLVVAAEEEETKVEQNDGTHQLLCDFCGESLAILYCRADAAKLCFSCDREVHSGDPLFRKHTRSLLCDSCDSSPASIFCSTESLVLCQNCDWDTHGQTLSSLHDRRPLEVFSGCPSVTDFSSILGIDDIGVKSLLPMKDQADGGSVNSWLYGPMGGIVDELSDAFVRETPPVVSLDNLIFSTYSSHNFQAFGNPPLPKNRNTTCGRHKEDIFSQLCELAKLEHCLNIDHGDFESLIGVKTQVAKPSIQPLNMGNMDARFGHDLEQIFLPDYKGGEPQWLSNNCGSAGPEPIPFVSLESHAEQRLLFHEKPAEVSGCGYHASDGFKEQMHRSVIRESLWVPPKVFPRELTTEERDSVILRYKEKRKARRFDKHIRYESRKARAESRTRIRGRFAKVDQ</sequence>
<evidence type="ECO:0000256" key="3">
    <source>
        <dbReference type="ARBA" id="ARBA00022723"/>
    </source>
</evidence>
<feature type="domain" description="CCT" evidence="11">
    <location>
        <begin position="373"/>
        <end position="415"/>
    </location>
</feature>
<keyword evidence="5 8" id="KW-0863">Zinc-finger</keyword>
<keyword evidence="4" id="KW-0677">Repeat</keyword>
<protein>
    <recommendedName>
        <fullName evidence="14">Zinc finger protein CONSTANS-LIKE 13</fullName>
    </recommendedName>
</protein>
<evidence type="ECO:0000256" key="2">
    <source>
        <dbReference type="ARBA" id="ARBA00010024"/>
    </source>
</evidence>
<dbReference type="GO" id="GO:0008270">
    <property type="term" value="F:zinc ion binding"/>
    <property type="evidence" value="ECO:0007669"/>
    <property type="project" value="UniProtKB-KW"/>
</dbReference>
<feature type="domain" description="B box-type" evidence="10">
    <location>
        <begin position="82"/>
        <end position="128"/>
    </location>
</feature>
<evidence type="ECO:0000256" key="1">
    <source>
        <dbReference type="ARBA" id="ARBA00004123"/>
    </source>
</evidence>
<evidence type="ECO:0000256" key="8">
    <source>
        <dbReference type="PROSITE-ProRule" id="PRU00024"/>
    </source>
</evidence>
<evidence type="ECO:0000259" key="10">
    <source>
        <dbReference type="PROSITE" id="PS50119"/>
    </source>
</evidence>
<dbReference type="InterPro" id="IPR000315">
    <property type="entry name" value="Znf_B-box"/>
</dbReference>
<dbReference type="InterPro" id="IPR049808">
    <property type="entry name" value="CONSTANS-like_Bbox1"/>
</dbReference>
<dbReference type="InterPro" id="IPR010402">
    <property type="entry name" value="CCT_domain"/>
</dbReference>
<dbReference type="PROSITE" id="PS50119">
    <property type="entry name" value="ZF_BBOX"/>
    <property type="match status" value="2"/>
</dbReference>
<dbReference type="Pfam" id="PF06203">
    <property type="entry name" value="CCT"/>
    <property type="match status" value="1"/>
</dbReference>
<dbReference type="Pfam" id="PF00643">
    <property type="entry name" value="zf-B_box"/>
    <property type="match status" value="2"/>
</dbReference>
<dbReference type="GO" id="GO:0005634">
    <property type="term" value="C:nucleus"/>
    <property type="evidence" value="ECO:0007669"/>
    <property type="project" value="UniProtKB-SubCell"/>
</dbReference>
<evidence type="ECO:0000256" key="7">
    <source>
        <dbReference type="ARBA" id="ARBA00023242"/>
    </source>
</evidence>
<dbReference type="OrthoDB" id="153872at2759"/>
<evidence type="ECO:0000313" key="12">
    <source>
        <dbReference type="EMBL" id="KAJ4956601.1"/>
    </source>
</evidence>
<evidence type="ECO:0000256" key="5">
    <source>
        <dbReference type="ARBA" id="ARBA00022771"/>
    </source>
</evidence>
<dbReference type="GO" id="GO:0006355">
    <property type="term" value="P:regulation of DNA-templated transcription"/>
    <property type="evidence" value="ECO:0007669"/>
    <property type="project" value="UniProtKB-ARBA"/>
</dbReference>
<evidence type="ECO:0000259" key="11">
    <source>
        <dbReference type="PROSITE" id="PS51017"/>
    </source>
</evidence>
<accession>A0A9Q0GYM9</accession>
<dbReference type="SMART" id="SM00336">
    <property type="entry name" value="BBOX"/>
    <property type="match status" value="2"/>
</dbReference>
<dbReference type="EMBL" id="JAMYWD010000011">
    <property type="protein sequence ID" value="KAJ4956601.1"/>
    <property type="molecule type" value="Genomic_DNA"/>
</dbReference>
<dbReference type="CDD" id="cd19821">
    <property type="entry name" value="Bbox1_BBX-like"/>
    <property type="match status" value="2"/>
</dbReference>
<dbReference type="AlphaFoldDB" id="A0A9Q0GYM9"/>
<organism evidence="12 13">
    <name type="scientific">Protea cynaroides</name>
    <dbReference type="NCBI Taxonomy" id="273540"/>
    <lineage>
        <taxon>Eukaryota</taxon>
        <taxon>Viridiplantae</taxon>
        <taxon>Streptophyta</taxon>
        <taxon>Embryophyta</taxon>
        <taxon>Tracheophyta</taxon>
        <taxon>Spermatophyta</taxon>
        <taxon>Magnoliopsida</taxon>
        <taxon>Proteales</taxon>
        <taxon>Proteaceae</taxon>
        <taxon>Protea</taxon>
    </lineage>
</organism>